<evidence type="ECO:0000313" key="4">
    <source>
        <dbReference type="EMBL" id="AYF01104.1"/>
    </source>
</evidence>
<dbReference type="AlphaFoldDB" id="A0A1V0GWD6"/>
<dbReference type="RefSeq" id="WP_036762410.1">
    <property type="nucleotide sequence ID" value="NZ_CAJGAB010000012.1"/>
</dbReference>
<evidence type="ECO:0000313" key="5">
    <source>
        <dbReference type="EMBL" id="QEU08892.1"/>
    </source>
</evidence>
<accession>A0A1V0GWD6</accession>
<dbReference type="EMBL" id="CP024422">
    <property type="protein sequence ID" value="ATQ57000.1"/>
    <property type="molecule type" value="Genomic_DNA"/>
</dbReference>
<reference evidence="2" key="3">
    <citation type="submission" date="2017-12" db="EMBL/GenBank/DDBJ databases">
        <title>FDA dAtabase for Regulatory Grade micrObial Sequences (FDA-ARGOS): Supporting development and validation of Infectious Disease Dx tests.</title>
        <authorList>
            <person name="Campos J."/>
            <person name="Goldberg B."/>
            <person name="Tallon L."/>
            <person name="Sadzewicz L."/>
            <person name="Sengamalay N."/>
            <person name="Ott S."/>
            <person name="Godinez A."/>
            <person name="Nagaraj S."/>
            <person name="Vyas G."/>
            <person name="Aluvathingal J."/>
            <person name="Nadendla S."/>
            <person name="Geyer C."/>
            <person name="Nandy P."/>
            <person name="Hobson J."/>
            <person name="Sichtig H."/>
        </authorList>
    </citation>
    <scope>NUCLEOTIDE SEQUENCE</scope>
    <source>
        <strain evidence="2">FDAARGOS_252</strain>
    </source>
</reference>
<feature type="transmembrane region" description="Helical" evidence="1">
    <location>
        <begin position="16"/>
        <end position="36"/>
    </location>
</feature>
<evidence type="ECO:0000313" key="2">
    <source>
        <dbReference type="EMBL" id="ARC38138.1"/>
    </source>
</evidence>
<evidence type="ECO:0000256" key="1">
    <source>
        <dbReference type="SAM" id="Phobius"/>
    </source>
</evidence>
<reference evidence="4" key="4">
    <citation type="journal article" date="2018" name="Front. Microbiol.">
        <title>Genome Structure of the Opportunistic Pathogen Paracoccus yeei (Alphaproteobacteria) and Identification of Putative Virulence Factors.</title>
        <authorList>
            <person name="Lasek R."/>
            <person name="Szuplewska M."/>
            <person name="Mitura M."/>
            <person name="Decewicz P."/>
            <person name="Chmielowska C."/>
            <person name="Pawlot A."/>
            <person name="Sentkowska D."/>
            <person name="Czarnecki J."/>
            <person name="Bartosik D."/>
        </authorList>
    </citation>
    <scope>NUCLEOTIDE SEQUENCE</scope>
    <source>
        <strain evidence="4">CCUG 32053</strain>
    </source>
</reference>
<dbReference type="EMBL" id="CP020442">
    <property type="protein sequence ID" value="ARC38138.1"/>
    <property type="molecule type" value="Genomic_DNA"/>
</dbReference>
<evidence type="ECO:0000313" key="9">
    <source>
        <dbReference type="Proteomes" id="UP000324507"/>
    </source>
</evidence>
<dbReference type="KEGG" id="pye:A6J80_18830"/>
<evidence type="ECO:0000313" key="8">
    <source>
        <dbReference type="Proteomes" id="UP000272010"/>
    </source>
</evidence>
<name>A0A1V0GWD6_9RHOB</name>
<reference evidence="5 9" key="6">
    <citation type="submission" date="2019-09" db="EMBL/GenBank/DDBJ databases">
        <title>FDA dAtabase for Regulatory Grade micrObial Sequences (FDA-ARGOS): Supporting development and validation of Infectious Disease Dx tests.</title>
        <authorList>
            <person name="Sciortino C."/>
            <person name="Tallon L."/>
            <person name="Sadzewicz L."/>
            <person name="Vavikolanu K."/>
            <person name="Mehta A."/>
            <person name="Aluvathingal J."/>
            <person name="Nadendla S."/>
            <person name="Nandy P."/>
            <person name="Geyer C."/>
            <person name="Yan Y."/>
            <person name="Sichtig H."/>
        </authorList>
    </citation>
    <scope>NUCLEOTIDE SEQUENCE [LARGE SCALE GENOMIC DNA]</scope>
    <source>
        <strain evidence="5 9">FDAARGOS_643</strain>
    </source>
</reference>
<evidence type="ECO:0000313" key="7">
    <source>
        <dbReference type="Proteomes" id="UP000229314"/>
    </source>
</evidence>
<gene>
    <name evidence="2" type="ORF">A6J80_18830</name>
    <name evidence="5" type="ORF">FOB51_13295</name>
    <name evidence="4" type="ORF">PY32053_01474</name>
    <name evidence="3" type="ORF">PYTT13_15150</name>
</gene>
<keyword evidence="6" id="KW-1185">Reference proteome</keyword>
<feature type="transmembrane region" description="Helical" evidence="1">
    <location>
        <begin position="42"/>
        <end position="60"/>
    </location>
</feature>
<reference evidence="8" key="5">
    <citation type="submission" date="2018-07" db="EMBL/GenBank/DDBJ databases">
        <title>Genome Structure of the Opportunistic Pathogen Paracoccus yeei (Alphaproteobacteria) and Identification of Putative Virulence Factors.</title>
        <authorList>
            <person name="Lasek R."/>
            <person name="Szuplewska M."/>
            <person name="Mitura M."/>
            <person name="Decewicz P."/>
            <person name="Chmielowska C."/>
            <person name="Pawlot A."/>
            <person name="Sentkowska D."/>
            <person name="Czarnecki J."/>
            <person name="Bartosik D."/>
        </authorList>
    </citation>
    <scope>NUCLEOTIDE SEQUENCE [LARGE SCALE GENOMIC DNA]</scope>
    <source>
        <strain evidence="8">CCUG 32053</strain>
    </source>
</reference>
<dbReference type="EMBL" id="CP031078">
    <property type="protein sequence ID" value="AYF01104.1"/>
    <property type="molecule type" value="Genomic_DNA"/>
</dbReference>
<dbReference type="STRING" id="147645.A6J80_18830"/>
<proteinExistence type="predicted"/>
<dbReference type="EMBL" id="CP044081">
    <property type="protein sequence ID" value="QEU08892.1"/>
    <property type="molecule type" value="Genomic_DNA"/>
</dbReference>
<dbReference type="Proteomes" id="UP000272010">
    <property type="component" value="Chromosome"/>
</dbReference>
<reference evidence="3 7" key="2">
    <citation type="submission" date="2017-10" db="EMBL/GenBank/DDBJ databases">
        <title>Complete genome sequence of Paracoccus yeei TT13 isolated from human skin.</title>
        <authorList>
            <person name="Lee K."/>
            <person name="Lim J.Y."/>
            <person name="Hwang I."/>
        </authorList>
    </citation>
    <scope>NUCLEOTIDE SEQUENCE [LARGE SCALE GENOMIC DNA]</scope>
    <source>
        <strain evidence="3 7">TT13</strain>
    </source>
</reference>
<keyword evidence="1" id="KW-1133">Transmembrane helix</keyword>
<keyword evidence="1" id="KW-0472">Membrane</keyword>
<evidence type="ECO:0000313" key="6">
    <source>
        <dbReference type="Proteomes" id="UP000191257"/>
    </source>
</evidence>
<dbReference type="Proteomes" id="UP000324507">
    <property type="component" value="Chromosome"/>
</dbReference>
<dbReference type="GeneID" id="78898985"/>
<keyword evidence="1" id="KW-0812">Transmembrane</keyword>
<evidence type="ECO:0000313" key="3">
    <source>
        <dbReference type="EMBL" id="ATQ57000.1"/>
    </source>
</evidence>
<dbReference type="Proteomes" id="UP000229314">
    <property type="component" value="Chromosome"/>
</dbReference>
<reference evidence="6" key="1">
    <citation type="submission" date="2017-03" db="EMBL/GenBank/DDBJ databases">
        <title>FDA dAtabase for Regulatory Grade micrObial Sequences (FDA-ARGOS): Supporting development and validation of Infectious Disease Dx tests.</title>
        <authorList>
            <person name="Minogue T."/>
            <person name="Wolcott M."/>
            <person name="Wasieloski L."/>
            <person name="Aguilar W."/>
            <person name="Moore D."/>
            <person name="Tallon L."/>
            <person name="Sadzewicz L."/>
            <person name="Sengamalay N."/>
            <person name="Ott S."/>
            <person name="Godinez A."/>
            <person name="Nagaraj S."/>
            <person name="Nadendla S."/>
            <person name="Geyer C."/>
            <person name="Sichtig H."/>
        </authorList>
    </citation>
    <scope>NUCLEOTIDE SEQUENCE [LARGE SCALE GENOMIC DNA]</scope>
    <source>
        <strain evidence="6">FDAARGOS_252</strain>
    </source>
</reference>
<sequence length="61" mass="6257">MAHAATNDENRTAARLLLFVAVLLLVTVAATLVWGLAGLTTVALIATVVVFGLLTAYAAGF</sequence>
<organism evidence="2 6">
    <name type="scientific">Paracoccus yeei</name>
    <dbReference type="NCBI Taxonomy" id="147645"/>
    <lineage>
        <taxon>Bacteria</taxon>
        <taxon>Pseudomonadati</taxon>
        <taxon>Pseudomonadota</taxon>
        <taxon>Alphaproteobacteria</taxon>
        <taxon>Rhodobacterales</taxon>
        <taxon>Paracoccaceae</taxon>
        <taxon>Paracoccus</taxon>
    </lineage>
</organism>
<dbReference type="Proteomes" id="UP000191257">
    <property type="component" value="Chromosome"/>
</dbReference>
<protein>
    <submittedName>
        <fullName evidence="2">Uncharacterized protein</fullName>
    </submittedName>
</protein>